<dbReference type="Proteomes" id="UP000186303">
    <property type="component" value="Chromosome 1"/>
</dbReference>
<organism evidence="7 8">
    <name type="scientific">Malassezia sympodialis (strain ATCC 42132)</name>
    <name type="common">Atopic eczema-associated yeast</name>
    <dbReference type="NCBI Taxonomy" id="1230383"/>
    <lineage>
        <taxon>Eukaryota</taxon>
        <taxon>Fungi</taxon>
        <taxon>Dikarya</taxon>
        <taxon>Basidiomycota</taxon>
        <taxon>Ustilaginomycotina</taxon>
        <taxon>Malasseziomycetes</taxon>
        <taxon>Malasseziales</taxon>
        <taxon>Malasseziaceae</taxon>
        <taxon>Malassezia</taxon>
    </lineage>
</organism>
<dbReference type="GO" id="GO:0005853">
    <property type="term" value="C:eukaryotic translation elongation factor 1 complex"/>
    <property type="evidence" value="ECO:0007669"/>
    <property type="project" value="InterPro"/>
</dbReference>
<gene>
    <name evidence="7" type="primary">EFB1</name>
    <name evidence="7" type="ORF">MSYG_0848</name>
</gene>
<dbReference type="OMA" id="YRWYKHI"/>
<dbReference type="SMART" id="SM00888">
    <property type="entry name" value="EF1_GNE"/>
    <property type="match status" value="1"/>
</dbReference>
<dbReference type="STRING" id="1230383.A0A1M8A209"/>
<dbReference type="GO" id="GO:0003746">
    <property type="term" value="F:translation elongation factor activity"/>
    <property type="evidence" value="ECO:0007669"/>
    <property type="project" value="UniProtKB-KW"/>
</dbReference>
<evidence type="ECO:0000256" key="2">
    <source>
        <dbReference type="ARBA" id="ARBA00022768"/>
    </source>
</evidence>
<dbReference type="InterPro" id="IPR036219">
    <property type="entry name" value="eEF-1beta-like_sf"/>
</dbReference>
<evidence type="ECO:0000256" key="3">
    <source>
        <dbReference type="ARBA" id="ARBA00022917"/>
    </source>
</evidence>
<proteinExistence type="inferred from homology"/>
<protein>
    <submittedName>
        <fullName evidence="7">Translation elongation factor 1 beta</fullName>
    </submittedName>
</protein>
<keyword evidence="3 4" id="KW-0648">Protein biosynthesis</keyword>
<feature type="domain" description="Translation elongation factor EF1B beta/delta subunit guanine nucleotide exchange" evidence="5">
    <location>
        <begin position="177"/>
        <end position="263"/>
    </location>
</feature>
<reference evidence="8" key="1">
    <citation type="journal article" date="2017" name="Nucleic Acids Res.">
        <title>Proteogenomics produces comprehensive and highly accurate protein-coding gene annotation in a complete genome assembly of Malassezia sympodialis.</title>
        <authorList>
            <person name="Zhu Y."/>
            <person name="Engstroem P.G."/>
            <person name="Tellgren-Roth C."/>
            <person name="Baudo C.D."/>
            <person name="Kennell J.C."/>
            <person name="Sun S."/>
            <person name="Billmyre R.B."/>
            <person name="Schroeder M.S."/>
            <person name="Andersson A."/>
            <person name="Holm T."/>
            <person name="Sigurgeirsson B."/>
            <person name="Wu G."/>
            <person name="Sankaranarayanan S.R."/>
            <person name="Siddharthan R."/>
            <person name="Sanyal K."/>
            <person name="Lundeberg J."/>
            <person name="Nystedt B."/>
            <person name="Boekhout T."/>
            <person name="Dawson T.L. Jr."/>
            <person name="Heitman J."/>
            <person name="Scheynius A."/>
            <person name="Lehtioe J."/>
        </authorList>
    </citation>
    <scope>NUCLEOTIDE SEQUENCE [LARGE SCALE GENOMIC DNA]</scope>
    <source>
        <strain evidence="8">ATCC 42132</strain>
    </source>
</reference>
<dbReference type="GO" id="GO:0005829">
    <property type="term" value="C:cytosol"/>
    <property type="evidence" value="ECO:0007669"/>
    <property type="project" value="TreeGrafter"/>
</dbReference>
<evidence type="ECO:0000259" key="5">
    <source>
        <dbReference type="SMART" id="SM00888"/>
    </source>
</evidence>
<dbReference type="InterPro" id="IPR001326">
    <property type="entry name" value="Transl_elong_EF1B_B/D_CS"/>
</dbReference>
<evidence type="ECO:0000313" key="7">
    <source>
        <dbReference type="EMBL" id="SHO76510.1"/>
    </source>
</evidence>
<dbReference type="InterPro" id="IPR014717">
    <property type="entry name" value="Transl_elong_EF1B/ribsomal_bS6"/>
</dbReference>
<dbReference type="SUPFAM" id="SSF47616">
    <property type="entry name" value="GST C-terminal domain-like"/>
    <property type="match status" value="1"/>
</dbReference>
<dbReference type="InterPro" id="IPR049720">
    <property type="entry name" value="EF1B_bsu/dsu"/>
</dbReference>
<comment type="similarity">
    <text evidence="1 4">Belongs to the EF-1-beta/EF-1-delta family.</text>
</comment>
<accession>A0A1M8A209</accession>
<dbReference type="PANTHER" id="PTHR11595:SF21">
    <property type="entry name" value="ELONGATION FACTOR 1-BETA"/>
    <property type="match status" value="1"/>
</dbReference>
<dbReference type="Pfam" id="PF10587">
    <property type="entry name" value="EF-1_beta_acid"/>
    <property type="match status" value="1"/>
</dbReference>
<dbReference type="PANTHER" id="PTHR11595">
    <property type="entry name" value="EF-HAND AND COILED-COIL DOMAIN-CONTAINING FAMILY MEMBER"/>
    <property type="match status" value="1"/>
</dbReference>
<dbReference type="Pfam" id="PF21972">
    <property type="entry name" value="Arc1p_N_like"/>
    <property type="match status" value="1"/>
</dbReference>
<dbReference type="EMBL" id="LT671821">
    <property type="protein sequence ID" value="SHO76510.1"/>
    <property type="molecule type" value="Genomic_DNA"/>
</dbReference>
<keyword evidence="2 4" id="KW-0251">Elongation factor</keyword>
<dbReference type="SUPFAM" id="SSF54984">
    <property type="entry name" value="eEF-1beta-like"/>
    <property type="match status" value="1"/>
</dbReference>
<evidence type="ECO:0000256" key="1">
    <source>
        <dbReference type="ARBA" id="ARBA00007411"/>
    </source>
</evidence>
<keyword evidence="8" id="KW-1185">Reference proteome</keyword>
<dbReference type="InterPro" id="IPR014038">
    <property type="entry name" value="EF1B_bsu/dsu_GNE"/>
</dbReference>
<sequence>MPPYVEDWRPCAAVPARVYVVRDRPRRLRLQERKASASALVDYLSFAAMSLPDFSNADNLAKLNDFLSSKSYIDGHEASQADVAVYETIKGPVDAAKYPNVSRWQEHIKSFEAEHAGLSGDKAKAAELLNFGNAEEDVDLFGSDDEEEDAEAARIKAERVKEYEARKAAKGPGPVAKSVVTFEVKPWDDETNMEELEKEVRAIEMDGLVWGASKLVPIGYGVSKLQITIVVEDDKVSMDELQERVQEIEDYVQSSDIAAMQKL</sequence>
<dbReference type="InterPro" id="IPR036282">
    <property type="entry name" value="Glutathione-S-Trfase_C_sf"/>
</dbReference>
<evidence type="ECO:0000259" key="6">
    <source>
        <dbReference type="SMART" id="SM01182"/>
    </source>
</evidence>
<dbReference type="Pfam" id="PF00736">
    <property type="entry name" value="EF1_GNE"/>
    <property type="match status" value="1"/>
</dbReference>
<dbReference type="InterPro" id="IPR053836">
    <property type="entry name" value="Arc1-like_N"/>
</dbReference>
<name>A0A1M8A209_MALS4</name>
<dbReference type="PROSITE" id="PS00825">
    <property type="entry name" value="EF1BD_2"/>
    <property type="match status" value="1"/>
</dbReference>
<dbReference type="Gene3D" id="3.30.70.60">
    <property type="match status" value="1"/>
</dbReference>
<dbReference type="VEuPathDB" id="FungiDB:MSYG_0848"/>
<evidence type="ECO:0000313" key="8">
    <source>
        <dbReference type="Proteomes" id="UP000186303"/>
    </source>
</evidence>
<dbReference type="CDD" id="cd00292">
    <property type="entry name" value="EF1B"/>
    <property type="match status" value="1"/>
</dbReference>
<evidence type="ECO:0000256" key="4">
    <source>
        <dbReference type="RuleBase" id="RU003791"/>
    </source>
</evidence>
<dbReference type="InterPro" id="IPR018940">
    <property type="entry name" value="EF-1_beta_acid_region_euk"/>
</dbReference>
<dbReference type="SMART" id="SM01182">
    <property type="entry name" value="EF-1_beta_acid"/>
    <property type="match status" value="1"/>
</dbReference>
<dbReference type="OrthoDB" id="331763at2759"/>
<feature type="domain" description="Elongation factor 1 beta central acidic region eukaryote" evidence="6">
    <location>
        <begin position="140"/>
        <end position="167"/>
    </location>
</feature>
<dbReference type="GO" id="GO:0005085">
    <property type="term" value="F:guanyl-nucleotide exchange factor activity"/>
    <property type="evidence" value="ECO:0007669"/>
    <property type="project" value="TreeGrafter"/>
</dbReference>
<dbReference type="AlphaFoldDB" id="A0A1M8A209"/>
<dbReference type="Gene3D" id="1.20.1050.130">
    <property type="match status" value="1"/>
</dbReference>
<dbReference type="FunFam" id="3.30.70.60:FF:000001">
    <property type="entry name" value="Elongation factor 1-beta 1 like"/>
    <property type="match status" value="1"/>
</dbReference>